<evidence type="ECO:0000313" key="3">
    <source>
        <dbReference type="Proteomes" id="UP001527925"/>
    </source>
</evidence>
<feature type="compositionally biased region" description="Low complexity" evidence="1">
    <location>
        <begin position="1"/>
        <end position="11"/>
    </location>
</feature>
<keyword evidence="3" id="KW-1185">Reference proteome</keyword>
<evidence type="ECO:0008006" key="4">
    <source>
        <dbReference type="Google" id="ProtNLM"/>
    </source>
</evidence>
<dbReference type="Gene3D" id="1.25.40.20">
    <property type="entry name" value="Ankyrin repeat-containing domain"/>
    <property type="match status" value="1"/>
</dbReference>
<evidence type="ECO:0000313" key="2">
    <source>
        <dbReference type="EMBL" id="KAL2911754.1"/>
    </source>
</evidence>
<dbReference type="PANTHER" id="PTHR46586:SF3">
    <property type="entry name" value="ANKYRIN REPEAT-CONTAINING PROTEIN"/>
    <property type="match status" value="1"/>
</dbReference>
<evidence type="ECO:0000256" key="1">
    <source>
        <dbReference type="SAM" id="MobiDB-lite"/>
    </source>
</evidence>
<reference evidence="2 3" key="1">
    <citation type="submission" date="2023-09" db="EMBL/GenBank/DDBJ databases">
        <title>Pangenome analysis of Batrachochytrium dendrobatidis and related Chytrids.</title>
        <authorList>
            <person name="Yacoub M.N."/>
            <person name="Stajich J.E."/>
            <person name="James T.Y."/>
        </authorList>
    </citation>
    <scope>NUCLEOTIDE SEQUENCE [LARGE SCALE GENOMIC DNA]</scope>
    <source>
        <strain evidence="2 3">JEL0888</strain>
    </source>
</reference>
<proteinExistence type="predicted"/>
<dbReference type="Pfam" id="PF12796">
    <property type="entry name" value="Ank_2"/>
    <property type="match status" value="1"/>
</dbReference>
<sequence length="488" mass="54329">MVAAPAPAAPVERARPADPGPYRRTSVFRPDATNEWDRMPAELQRAMLNAAGPFTKFVNGLLLAAELRALPKQQLEQLWQDASDADWKGRADHLPWTDITSTSLKLRRSLLDRIAAKHRAMHVFRVATRNSWTDMLDFERCDDLSQAAALEGAVWLLDELIEKRRTVAPSMLLVHMAASGGHLDAVRFLIERIPHDALPYWVGASACESGNLDLVIWLKEHHVSCLGPSALAGATRCNHMHIARWLVENTDVECDVRAFELAASSDNLEMLQFLLEHFPNLSGILNSGGDFVSADMAVISWLDERGLLNSAELVSHCVKMGKIDVLEWTLMRFGVVLEEKDLEYAFHVGHDKLLRWAYERGVPFTNASAGWAAKSCSTSVMSWIISRDRGMTSILVEETARLGDPSLVEWWRIRHGIAFGQQELETAILCANSPLVKLLLAMDDVDWDLEAARTAAARVPLSRNRIMQDAIDAAAARRDARAETSSAE</sequence>
<comment type="caution">
    <text evidence="2">The sequence shown here is derived from an EMBL/GenBank/DDBJ whole genome shotgun (WGS) entry which is preliminary data.</text>
</comment>
<dbReference type="EMBL" id="JADGIZ020000088">
    <property type="protein sequence ID" value="KAL2911754.1"/>
    <property type="molecule type" value="Genomic_DNA"/>
</dbReference>
<dbReference type="InterPro" id="IPR002110">
    <property type="entry name" value="Ankyrin_rpt"/>
</dbReference>
<dbReference type="Proteomes" id="UP001527925">
    <property type="component" value="Unassembled WGS sequence"/>
</dbReference>
<dbReference type="SUPFAM" id="SSF48403">
    <property type="entry name" value="Ankyrin repeat"/>
    <property type="match status" value="1"/>
</dbReference>
<dbReference type="InterPro" id="IPR036770">
    <property type="entry name" value="Ankyrin_rpt-contain_sf"/>
</dbReference>
<gene>
    <name evidence="2" type="ORF">HK105_208757</name>
</gene>
<organism evidence="2 3">
    <name type="scientific">Polyrhizophydium stewartii</name>
    <dbReference type="NCBI Taxonomy" id="2732419"/>
    <lineage>
        <taxon>Eukaryota</taxon>
        <taxon>Fungi</taxon>
        <taxon>Fungi incertae sedis</taxon>
        <taxon>Chytridiomycota</taxon>
        <taxon>Chytridiomycota incertae sedis</taxon>
        <taxon>Chytridiomycetes</taxon>
        <taxon>Rhizophydiales</taxon>
        <taxon>Rhizophydiales incertae sedis</taxon>
        <taxon>Polyrhizophydium</taxon>
    </lineage>
</organism>
<protein>
    <recommendedName>
        <fullName evidence="4">Ankyrin repeat protein</fullName>
    </recommendedName>
</protein>
<feature type="region of interest" description="Disordered" evidence="1">
    <location>
        <begin position="1"/>
        <end position="33"/>
    </location>
</feature>
<name>A0ABR4MWV0_9FUNG</name>
<accession>A0ABR4MWV0</accession>
<dbReference type="PANTHER" id="PTHR46586">
    <property type="entry name" value="ANKYRIN REPEAT-CONTAINING PROTEIN"/>
    <property type="match status" value="1"/>
</dbReference>
<dbReference type="InterPro" id="IPR052050">
    <property type="entry name" value="SecEffector_AnkRepeat"/>
</dbReference>